<evidence type="ECO:0000259" key="2">
    <source>
        <dbReference type="PROSITE" id="PS51293"/>
    </source>
</evidence>
<dbReference type="InterPro" id="IPR039467">
    <property type="entry name" value="TFIIIB_B''_Myb"/>
</dbReference>
<feature type="compositionally biased region" description="Polar residues" evidence="1">
    <location>
        <begin position="280"/>
        <end position="291"/>
    </location>
</feature>
<dbReference type="CDD" id="cd00167">
    <property type="entry name" value="SANT"/>
    <property type="match status" value="1"/>
</dbReference>
<dbReference type="OrthoDB" id="272624at2759"/>
<dbReference type="PROSITE" id="PS51293">
    <property type="entry name" value="SANT"/>
    <property type="match status" value="1"/>
</dbReference>
<feature type="compositionally biased region" description="Polar residues" evidence="1">
    <location>
        <begin position="36"/>
        <end position="48"/>
    </location>
</feature>
<dbReference type="GO" id="GO:0001156">
    <property type="term" value="F:TFIIIC-class transcription factor complex binding"/>
    <property type="evidence" value="ECO:0007669"/>
    <property type="project" value="TreeGrafter"/>
</dbReference>
<evidence type="ECO:0000313" key="4">
    <source>
        <dbReference type="Proteomes" id="UP000789570"/>
    </source>
</evidence>
<dbReference type="InterPro" id="IPR009057">
    <property type="entry name" value="Homeodomain-like_sf"/>
</dbReference>
<dbReference type="PANTHER" id="PTHR22929">
    <property type="entry name" value="RNA POLYMERASE III TRANSCRIPTION INITIATION FACTOR B"/>
    <property type="match status" value="1"/>
</dbReference>
<dbReference type="AlphaFoldDB" id="A0A9N9B1R9"/>
<feature type="domain" description="SANT" evidence="2">
    <location>
        <begin position="527"/>
        <end position="580"/>
    </location>
</feature>
<feature type="region of interest" description="Disordered" evidence="1">
    <location>
        <begin position="360"/>
        <end position="385"/>
    </location>
</feature>
<feature type="compositionally biased region" description="Basic and acidic residues" evidence="1">
    <location>
        <begin position="49"/>
        <end position="60"/>
    </location>
</feature>
<name>A0A9N9B1R9_9GLOM</name>
<proteinExistence type="predicted"/>
<feature type="compositionally biased region" description="Polar residues" evidence="1">
    <location>
        <begin position="63"/>
        <end position="84"/>
    </location>
</feature>
<reference evidence="3" key="1">
    <citation type="submission" date="2021-06" db="EMBL/GenBank/DDBJ databases">
        <authorList>
            <person name="Kallberg Y."/>
            <person name="Tangrot J."/>
            <person name="Rosling A."/>
        </authorList>
    </citation>
    <scope>NUCLEOTIDE SEQUENCE</scope>
    <source>
        <strain evidence="3">UK204</strain>
    </source>
</reference>
<dbReference type="GO" id="GO:0000126">
    <property type="term" value="C:transcription factor TFIIIB complex"/>
    <property type="evidence" value="ECO:0007669"/>
    <property type="project" value="TreeGrafter"/>
</dbReference>
<dbReference type="InterPro" id="IPR001005">
    <property type="entry name" value="SANT/Myb"/>
</dbReference>
<dbReference type="PANTHER" id="PTHR22929:SF0">
    <property type="entry name" value="TRANSCRIPTION FACTOR TFIIIB COMPONENT B'' HOMOLOG"/>
    <property type="match status" value="1"/>
</dbReference>
<feature type="region of interest" description="Disordered" evidence="1">
    <location>
        <begin position="1"/>
        <end position="97"/>
    </location>
</feature>
<feature type="compositionally biased region" description="Basic residues" evidence="1">
    <location>
        <begin position="224"/>
        <end position="239"/>
    </location>
</feature>
<accession>A0A9N9B1R9</accession>
<organism evidence="3 4">
    <name type="scientific">Funneliformis caledonium</name>
    <dbReference type="NCBI Taxonomy" id="1117310"/>
    <lineage>
        <taxon>Eukaryota</taxon>
        <taxon>Fungi</taxon>
        <taxon>Fungi incertae sedis</taxon>
        <taxon>Mucoromycota</taxon>
        <taxon>Glomeromycotina</taxon>
        <taxon>Glomeromycetes</taxon>
        <taxon>Glomerales</taxon>
        <taxon>Glomeraceae</taxon>
        <taxon>Funneliformis</taxon>
    </lineage>
</organism>
<dbReference type="Gene3D" id="1.20.58.1880">
    <property type="match status" value="1"/>
</dbReference>
<feature type="compositionally biased region" description="Basic residues" evidence="1">
    <location>
        <begin position="292"/>
        <end position="306"/>
    </location>
</feature>
<feature type="compositionally biased region" description="Polar residues" evidence="1">
    <location>
        <begin position="192"/>
        <end position="208"/>
    </location>
</feature>
<comment type="caution">
    <text evidence="3">The sequence shown here is derived from an EMBL/GenBank/DDBJ whole genome shotgun (WGS) entry which is preliminary data.</text>
</comment>
<sequence>MFRKSKSLIRSKAGKSKGTIIDIPGKQIGPTPIIIPQSSNSLETNSSNKDVRGGENEKRQSIPIISTASRNQENNDSTISVMETRSQDIKDSAIPSTQYETNSDVIVINEEGSTIDVVSQAPQDILMDDSQFMLQAKTRSSVEQSKSSEDKTQRRSLQKFPTSPKIILSFTNDSVVKSSSSSNSNTSHKSVIESQSARQDDAATSQHTNVEESDVATEDSSVRSRQRKAPNSRSKKRTRSNNDDEHSEDSTLATSSSSKQSKRRKRSSSVTSITSSTNTDGSSTKSNSTATGKKRRSKPRKPRSTTRKQQTNKSRAKPWEDCPEDENPLDDSTVTMAELCKDLKRGRKSNTYKELEYAKYQKSQQKRRQRAAANNTSEDDQLNIEGNETLTSQHLEGENNELVDVNISEQDQIFLRDDHQGEEWEQDEDGNWIQYENYDENEEYQQENIDEQIQDENSNQNDKPTLMKRRVFTTRGSRFVNADGQYTVRQEQDSRPHIYENDEGMEVIEEDKFSHIVNSFTYSKKPRKNERWTIEDTELFFKALSRWGTDFEIISRKIFNNRKSRDQVKNKYKRERKINPLRVYKALDTRIPIEPEELEIISQYTEELATPQTVNNTQDANTEASSLEAHQDDTVDVDGEGLTFGVELDEDHQGEMGSVFSFDGYPDIDTLPMEMDY</sequence>
<dbReference type="SMART" id="SM00717">
    <property type="entry name" value="SANT"/>
    <property type="match status" value="1"/>
</dbReference>
<dbReference type="InterPro" id="IPR017884">
    <property type="entry name" value="SANT_dom"/>
</dbReference>
<feature type="compositionally biased region" description="Basic residues" evidence="1">
    <location>
        <begin position="1"/>
        <end position="15"/>
    </location>
</feature>
<feature type="compositionally biased region" description="Low complexity" evidence="1">
    <location>
        <begin position="169"/>
        <end position="189"/>
    </location>
</feature>
<dbReference type="Pfam" id="PF15963">
    <property type="entry name" value="Myb_DNA-bind_7"/>
    <property type="match status" value="1"/>
</dbReference>
<dbReference type="GO" id="GO:0070898">
    <property type="term" value="P:RNA polymerase III preinitiation complex assembly"/>
    <property type="evidence" value="ECO:0007669"/>
    <property type="project" value="TreeGrafter"/>
</dbReference>
<protein>
    <submittedName>
        <fullName evidence="3">13299_t:CDS:1</fullName>
    </submittedName>
</protein>
<evidence type="ECO:0000313" key="3">
    <source>
        <dbReference type="EMBL" id="CAG8552661.1"/>
    </source>
</evidence>
<keyword evidence="4" id="KW-1185">Reference proteome</keyword>
<dbReference type="Proteomes" id="UP000789570">
    <property type="component" value="Unassembled WGS sequence"/>
</dbReference>
<feature type="compositionally biased region" description="Low complexity" evidence="1">
    <location>
        <begin position="250"/>
        <end position="259"/>
    </location>
</feature>
<gene>
    <name evidence="3" type="ORF">FCALED_LOCUS6197</name>
</gene>
<dbReference type="SUPFAM" id="SSF46689">
    <property type="entry name" value="Homeodomain-like"/>
    <property type="match status" value="1"/>
</dbReference>
<feature type="region of interest" description="Disordered" evidence="1">
    <location>
        <begin position="129"/>
        <end position="330"/>
    </location>
</feature>
<evidence type="ECO:0000256" key="1">
    <source>
        <dbReference type="SAM" id="MobiDB-lite"/>
    </source>
</evidence>
<dbReference type="EMBL" id="CAJVPQ010001431">
    <property type="protein sequence ID" value="CAG8552661.1"/>
    <property type="molecule type" value="Genomic_DNA"/>
</dbReference>
<feature type="compositionally biased region" description="Low complexity" evidence="1">
    <location>
        <begin position="268"/>
        <end position="279"/>
    </location>
</feature>